<protein>
    <submittedName>
        <fullName evidence="3">Integral membrane protein</fullName>
    </submittedName>
    <submittedName>
        <fullName evidence="4">RcnB family protein</fullName>
    </submittedName>
</protein>
<evidence type="ECO:0000313" key="5">
    <source>
        <dbReference type="Proteomes" id="UP000030969"/>
    </source>
</evidence>
<accession>A0AAJ0IWN6</accession>
<evidence type="ECO:0000313" key="4">
    <source>
        <dbReference type="EMBL" id="MCC8621628.1"/>
    </source>
</evidence>
<evidence type="ECO:0000313" key="6">
    <source>
        <dbReference type="Proteomes" id="UP001430544"/>
    </source>
</evidence>
<dbReference type="InterPro" id="IPR024572">
    <property type="entry name" value="RcnB"/>
</dbReference>
<evidence type="ECO:0000256" key="2">
    <source>
        <dbReference type="SAM" id="SignalP"/>
    </source>
</evidence>
<gene>
    <name evidence="4" type="ORF">LN473_06445</name>
    <name evidence="3" type="ORF">OR61_15475</name>
</gene>
<feature type="signal peptide" evidence="2">
    <location>
        <begin position="1"/>
        <end position="21"/>
    </location>
</feature>
<comment type="caution">
    <text evidence="3">The sequence shown here is derived from an EMBL/GenBank/DDBJ whole genome shotgun (WGS) entry which is preliminary data.</text>
</comment>
<dbReference type="Proteomes" id="UP001430544">
    <property type="component" value="Unassembled WGS sequence"/>
</dbReference>
<reference evidence="3 5" key="1">
    <citation type="submission" date="2014-11" db="EMBL/GenBank/DDBJ databases">
        <title>Draft Genome Sequences of Xanthomonas vesicatoria Strains from the Balkan Peninsula.</title>
        <authorList>
            <person name="Vancheva T."/>
            <person name="Lefeuvre P."/>
            <person name="Bogatzevska N."/>
            <person name="Moncheva P."/>
            <person name="Koebnik R."/>
        </authorList>
    </citation>
    <scope>NUCLEOTIDE SEQUENCE [LARGE SCALE GENOMIC DNA]</scope>
    <source>
        <strain evidence="3 5">53M</strain>
    </source>
</reference>
<dbReference type="RefSeq" id="WP_039420805.1">
    <property type="nucleotide sequence ID" value="NZ_CP018470.1"/>
</dbReference>
<evidence type="ECO:0000313" key="3">
    <source>
        <dbReference type="EMBL" id="KHM92960.1"/>
    </source>
</evidence>
<keyword evidence="6" id="KW-1185">Reference proteome</keyword>
<evidence type="ECO:0000256" key="1">
    <source>
        <dbReference type="SAM" id="MobiDB-lite"/>
    </source>
</evidence>
<dbReference type="AlphaFoldDB" id="A0AAJ0IWN6"/>
<organism evidence="3 5">
    <name type="scientific">Xanthomonas vesicatoria</name>
    <dbReference type="NCBI Taxonomy" id="56460"/>
    <lineage>
        <taxon>Bacteria</taxon>
        <taxon>Pseudomonadati</taxon>
        <taxon>Pseudomonadota</taxon>
        <taxon>Gammaproteobacteria</taxon>
        <taxon>Lysobacterales</taxon>
        <taxon>Lysobacteraceae</taxon>
        <taxon>Xanthomonas</taxon>
    </lineage>
</organism>
<feature type="chain" id="PRO_5042547959" evidence="2">
    <location>
        <begin position="22"/>
        <end position="134"/>
    </location>
</feature>
<reference evidence="4" key="2">
    <citation type="submission" date="2021-11" db="EMBL/GenBank/DDBJ databases">
        <title>Genome resources and taxonomic validation of 89 Xanthomonas strains.</title>
        <authorList>
            <person name="Tambong J.T."/>
        </authorList>
    </citation>
    <scope>NUCLEOTIDE SEQUENCE</scope>
    <source>
        <strain evidence="4">Bv 5-4A</strain>
    </source>
</reference>
<dbReference type="Gene3D" id="3.10.450.160">
    <property type="entry name" value="inner membrane protein cigr"/>
    <property type="match status" value="1"/>
</dbReference>
<feature type="compositionally biased region" description="Basic and acidic residues" evidence="1">
    <location>
        <begin position="27"/>
        <end position="96"/>
    </location>
</feature>
<feature type="region of interest" description="Disordered" evidence="1">
    <location>
        <begin position="21"/>
        <end position="108"/>
    </location>
</feature>
<proteinExistence type="predicted"/>
<sequence length="134" mass="15577">MKRLIGSFMVVSLLASGAAFATPQQQDNHDHDHDRDRIEQRHDDRGPDRHDDHRNDRRDDRRSAHHDDHRNDRHGPPFHRGERLAPDHRGNRVADYRKHHLKQPPRGHEWRRVDNQYVLIAIATGLIASVVGGG</sequence>
<name>A0AAJ0IWN6_9XANT</name>
<dbReference type="Pfam" id="PF11776">
    <property type="entry name" value="RcnB"/>
    <property type="match status" value="1"/>
</dbReference>
<dbReference type="EMBL" id="JSYJ01000099">
    <property type="protein sequence ID" value="KHM92960.1"/>
    <property type="molecule type" value="Genomic_DNA"/>
</dbReference>
<dbReference type="Proteomes" id="UP000030969">
    <property type="component" value="Unassembled WGS sequence"/>
</dbReference>
<keyword evidence="2" id="KW-0732">Signal</keyword>
<dbReference type="EMBL" id="JAJIUN010000027">
    <property type="protein sequence ID" value="MCC8621628.1"/>
    <property type="molecule type" value="Genomic_DNA"/>
</dbReference>